<comment type="caution">
    <text evidence="5">Lacks conserved residue(s) required for the propagation of feature annotation.</text>
</comment>
<dbReference type="PROSITE" id="PS01187">
    <property type="entry name" value="EGF_CA"/>
    <property type="match status" value="2"/>
</dbReference>
<proteinExistence type="predicted"/>
<dbReference type="InterPro" id="IPR018097">
    <property type="entry name" value="EGF_Ca-bd_CS"/>
</dbReference>
<dbReference type="Proteomes" id="UP001159405">
    <property type="component" value="Unassembled WGS sequence"/>
</dbReference>
<gene>
    <name evidence="8" type="ORF">PLOB_00039588</name>
</gene>
<evidence type="ECO:0000256" key="1">
    <source>
        <dbReference type="ARBA" id="ARBA00022536"/>
    </source>
</evidence>
<reference evidence="8 9" key="1">
    <citation type="submission" date="2022-05" db="EMBL/GenBank/DDBJ databases">
        <authorList>
            <consortium name="Genoscope - CEA"/>
            <person name="William W."/>
        </authorList>
    </citation>
    <scope>NUCLEOTIDE SEQUENCE [LARGE SCALE GENOMIC DNA]</scope>
</reference>
<keyword evidence="3" id="KW-0677">Repeat</keyword>
<accession>A0ABN8MX52</accession>
<evidence type="ECO:0000256" key="2">
    <source>
        <dbReference type="ARBA" id="ARBA00022729"/>
    </source>
</evidence>
<comment type="caution">
    <text evidence="8">The sequence shown here is derived from an EMBL/GenBank/DDBJ whole genome shotgun (WGS) entry which is preliminary data.</text>
</comment>
<feature type="domain" description="EGF-like" evidence="7">
    <location>
        <begin position="88"/>
        <end position="128"/>
    </location>
</feature>
<evidence type="ECO:0000259" key="7">
    <source>
        <dbReference type="PROSITE" id="PS50026"/>
    </source>
</evidence>
<evidence type="ECO:0000256" key="4">
    <source>
        <dbReference type="ARBA" id="ARBA00023157"/>
    </source>
</evidence>
<dbReference type="PROSITE" id="PS00010">
    <property type="entry name" value="ASX_HYDROXYL"/>
    <property type="match status" value="2"/>
</dbReference>
<dbReference type="EMBL" id="CALNXK010000006">
    <property type="protein sequence ID" value="CAH3037996.1"/>
    <property type="molecule type" value="Genomic_DNA"/>
</dbReference>
<organism evidence="8 9">
    <name type="scientific">Porites lobata</name>
    <dbReference type="NCBI Taxonomy" id="104759"/>
    <lineage>
        <taxon>Eukaryota</taxon>
        <taxon>Metazoa</taxon>
        <taxon>Cnidaria</taxon>
        <taxon>Anthozoa</taxon>
        <taxon>Hexacorallia</taxon>
        <taxon>Scleractinia</taxon>
        <taxon>Fungiina</taxon>
        <taxon>Poritidae</taxon>
        <taxon>Porites</taxon>
    </lineage>
</organism>
<evidence type="ECO:0000256" key="6">
    <source>
        <dbReference type="SAM" id="SignalP"/>
    </source>
</evidence>
<evidence type="ECO:0000313" key="9">
    <source>
        <dbReference type="Proteomes" id="UP001159405"/>
    </source>
</evidence>
<evidence type="ECO:0000313" key="8">
    <source>
        <dbReference type="EMBL" id="CAH3037996.1"/>
    </source>
</evidence>
<dbReference type="InterPro" id="IPR000152">
    <property type="entry name" value="EGF-type_Asp/Asn_hydroxyl_site"/>
</dbReference>
<keyword evidence="1 5" id="KW-0245">EGF-like domain</keyword>
<keyword evidence="9" id="KW-1185">Reference proteome</keyword>
<feature type="domain" description="EGF-like" evidence="7">
    <location>
        <begin position="270"/>
        <end position="311"/>
    </location>
</feature>
<dbReference type="SMART" id="SM00179">
    <property type="entry name" value="EGF_CA"/>
    <property type="match status" value="6"/>
</dbReference>
<dbReference type="PROSITE" id="PS01186">
    <property type="entry name" value="EGF_2"/>
    <property type="match status" value="1"/>
</dbReference>
<dbReference type="Gene3D" id="2.10.25.10">
    <property type="entry name" value="Laminin"/>
    <property type="match status" value="5"/>
</dbReference>
<evidence type="ECO:0000256" key="3">
    <source>
        <dbReference type="ARBA" id="ARBA00022737"/>
    </source>
</evidence>
<dbReference type="SUPFAM" id="SSF57196">
    <property type="entry name" value="EGF/Laminin"/>
    <property type="match status" value="3"/>
</dbReference>
<evidence type="ECO:0000256" key="5">
    <source>
        <dbReference type="PROSITE-ProRule" id="PRU00076"/>
    </source>
</evidence>
<dbReference type="CDD" id="cd00054">
    <property type="entry name" value="EGF_CA"/>
    <property type="match status" value="2"/>
</dbReference>
<keyword evidence="2 6" id="KW-0732">Signal</keyword>
<dbReference type="SMART" id="SM00181">
    <property type="entry name" value="EGF"/>
    <property type="match status" value="7"/>
</dbReference>
<sequence length="480" mass="51994">MRSVTKWIVLVLVICVFTRNSLGKSGNKDHISRDSAKKNCRVAMENFQRILTQSENDLKKGGKVAMAAGLKRNLLLALKKVAEQKCKGINECSTKTHDCDKNAVCKDTDVAFSCTCKPGYKGDGLKCTAMDECVKAGDVCPSGLRCLQQRDGSYACACDAKGFKVVGRRDARTCAAMDECVKAGDVCPSALRCLKQTDGSYACACDAEGFKVVGKGDSRTCAAMDECVKAGDLCPSALHCLKQGDGSYACGCDAKGFKVVGERDTRNCADIDECKEKKFSCPMDRVCKNRPGGYECVCKKGLRLDYDGKCVLLTKCGKKGLSCPQYSKCKKLPSGSYDCACMKGFEEVKEEGKLKLCEDINECLTPEVNCFGDRCRNTPGSYTCVPCLPGFSVNDEGFCVAIVKGACNCDEKTEECRRGKCRCKSALGFRRNNMGRCVRRSGPTLGVRPPSSSSSYVYSQVTVLITAFLGSLAFKAWSLN</sequence>
<dbReference type="InterPro" id="IPR001881">
    <property type="entry name" value="EGF-like_Ca-bd_dom"/>
</dbReference>
<dbReference type="InterPro" id="IPR000742">
    <property type="entry name" value="EGF"/>
</dbReference>
<dbReference type="Pfam" id="PF07645">
    <property type="entry name" value="EGF_CA"/>
    <property type="match status" value="6"/>
</dbReference>
<keyword evidence="4" id="KW-1015">Disulfide bond</keyword>
<dbReference type="PANTHER" id="PTHR24050:SF28">
    <property type="entry name" value="UROMODULIN-LIKE"/>
    <property type="match status" value="1"/>
</dbReference>
<dbReference type="InterPro" id="IPR052235">
    <property type="entry name" value="Nephronectin_domain"/>
</dbReference>
<dbReference type="PROSITE" id="PS50026">
    <property type="entry name" value="EGF_3"/>
    <property type="match status" value="2"/>
</dbReference>
<dbReference type="Pfam" id="PF12947">
    <property type="entry name" value="EGF_3"/>
    <property type="match status" value="1"/>
</dbReference>
<dbReference type="PANTHER" id="PTHR24050">
    <property type="entry name" value="PA14 DOMAIN-CONTAINING PROTEIN"/>
    <property type="match status" value="1"/>
</dbReference>
<name>A0ABN8MX52_9CNID</name>
<dbReference type="InterPro" id="IPR024731">
    <property type="entry name" value="NELL2-like_EGF"/>
</dbReference>
<feature type="signal peptide" evidence="6">
    <location>
        <begin position="1"/>
        <end position="23"/>
    </location>
</feature>
<dbReference type="InterPro" id="IPR049883">
    <property type="entry name" value="NOTCH1_EGF-like"/>
</dbReference>
<feature type="chain" id="PRO_5045791587" description="EGF-like domain-containing protein" evidence="6">
    <location>
        <begin position="24"/>
        <end position="480"/>
    </location>
</feature>
<protein>
    <recommendedName>
        <fullName evidence="7">EGF-like domain-containing protein</fullName>
    </recommendedName>
</protein>